<name>Q00YT9_OSTTA</name>
<dbReference type="OrthoDB" id="424012at2759"/>
<evidence type="ECO:0000313" key="5">
    <source>
        <dbReference type="Proteomes" id="UP000009170"/>
    </source>
</evidence>
<dbReference type="GO" id="GO:0008270">
    <property type="term" value="F:zinc ion binding"/>
    <property type="evidence" value="ECO:0007669"/>
    <property type="project" value="UniProtKB-KW"/>
</dbReference>
<dbReference type="STRING" id="70448.Q00YT9"/>
<evidence type="ECO:0000256" key="1">
    <source>
        <dbReference type="PROSITE-ProRule" id="PRU00502"/>
    </source>
</evidence>
<evidence type="ECO:0000259" key="2">
    <source>
        <dbReference type="PROSITE" id="PS50271"/>
    </source>
</evidence>
<dbReference type="AlphaFoldDB" id="Q00YT9"/>
<dbReference type="PROSITE" id="PS50271">
    <property type="entry name" value="ZF_UBP"/>
    <property type="match status" value="1"/>
</dbReference>
<evidence type="ECO:0000313" key="3">
    <source>
        <dbReference type="EMBL" id="CAL55820.1"/>
    </source>
</evidence>
<dbReference type="SMART" id="SM00290">
    <property type="entry name" value="ZnF_UBP"/>
    <property type="match status" value="1"/>
</dbReference>
<organism evidence="3 5">
    <name type="scientific">Ostreococcus tauri</name>
    <name type="common">Marine green alga</name>
    <dbReference type="NCBI Taxonomy" id="70448"/>
    <lineage>
        <taxon>Eukaryota</taxon>
        <taxon>Viridiplantae</taxon>
        <taxon>Chlorophyta</taxon>
        <taxon>Mamiellophyceae</taxon>
        <taxon>Mamiellales</taxon>
        <taxon>Bathycoccaceae</taxon>
        <taxon>Ostreococcus</taxon>
    </lineage>
</organism>
<feature type="domain" description="UBP-type" evidence="2">
    <location>
        <begin position="79"/>
        <end position="174"/>
    </location>
</feature>
<dbReference type="InterPro" id="IPR013083">
    <property type="entry name" value="Znf_RING/FYVE/PHD"/>
</dbReference>
<proteinExistence type="predicted"/>
<reference evidence="3" key="2">
    <citation type="journal article" date="2014" name="BMC Genomics">
        <title>An improved genome of the model marine alga Ostreococcus tauri unfolds by assessing Illumina de novo assemblies.</title>
        <authorList>
            <person name="Blanc-Mathieu R."/>
            <person name="Verhelst B."/>
            <person name="Derelle E."/>
            <person name="Rombauts S."/>
            <person name="Bouget F.Y."/>
            <person name="Carre I."/>
            <person name="Chateau A."/>
            <person name="Eyre-Walker A."/>
            <person name="Grimsley N."/>
            <person name="Moreau H."/>
            <person name="Piegu B."/>
            <person name="Rivals E."/>
            <person name="Schackwitz W."/>
            <person name="Van de Peer Y."/>
            <person name="Piganeau G."/>
        </authorList>
    </citation>
    <scope>NUCLEOTIDE SEQUENCE</scope>
    <source>
        <strain evidence="3">RCC4221</strain>
    </source>
</reference>
<accession>A0A454XI97</accession>
<dbReference type="Gene3D" id="3.30.40.10">
    <property type="entry name" value="Zinc/RING finger domain, C3HC4 (zinc finger)"/>
    <property type="match status" value="1"/>
</dbReference>
<keyword evidence="1" id="KW-0862">Zinc</keyword>
<dbReference type="Pfam" id="PF02148">
    <property type="entry name" value="zf-UBP"/>
    <property type="match status" value="1"/>
</dbReference>
<keyword evidence="1" id="KW-0863">Zinc-finger</keyword>
<dbReference type="FunCoup" id="Q00YT9">
    <property type="interactions" value="6"/>
</dbReference>
<reference evidence="3 5" key="1">
    <citation type="journal article" date="2006" name="Proc. Natl. Acad. Sci. U.S.A.">
        <title>Genome analysis of the smallest free-living eukaryote Ostreococcus tauri unveils many unique features.</title>
        <authorList>
            <person name="Derelle E."/>
            <person name="Ferraz C."/>
            <person name="Rombauts S."/>
            <person name="Rouze P."/>
            <person name="Worden A.Z."/>
            <person name="Robbens S."/>
            <person name="Partensky F."/>
            <person name="Degroeve S."/>
            <person name="Echeynie S."/>
            <person name="Cooke R."/>
            <person name="Saeys Y."/>
            <person name="Wuyts J."/>
            <person name="Jabbari K."/>
            <person name="Bowler C."/>
            <person name="Panaud O."/>
            <person name="Piegu B."/>
            <person name="Ball S.G."/>
            <person name="Ral J.-P."/>
            <person name="Bouget F.-Y."/>
            <person name="Piganeau G."/>
            <person name="De Baets B."/>
            <person name="Picard A."/>
            <person name="Delseny M."/>
            <person name="Demaille J."/>
            <person name="Van de Peer Y."/>
            <person name="Moreau H."/>
        </authorList>
    </citation>
    <scope>NUCLEOTIDE SEQUENCE [LARGE SCALE GENOMIC DNA]</scope>
    <source>
        <strain evidence="3 5">OTTH0595</strain>
    </source>
</reference>
<dbReference type="GeneID" id="9833637"/>
<dbReference type="SUPFAM" id="SSF57850">
    <property type="entry name" value="RING/U-box"/>
    <property type="match status" value="1"/>
</dbReference>
<protein>
    <submittedName>
        <fullName evidence="3">Histone deacetylase superfamily</fullName>
    </submittedName>
</protein>
<dbReference type="RefSeq" id="XP_003082017.1">
    <property type="nucleotide sequence ID" value="XM_003081969.1"/>
</dbReference>
<dbReference type="Proteomes" id="UP000009170">
    <property type="component" value="Unassembled WGS sequence"/>
</dbReference>
<gene>
    <name evidence="4" type="ORF">BE221DRAFT_10351</name>
    <name evidence="3" type="ORF">OT_ostta11g01970</name>
</gene>
<accession>A0A1Y5IEQ0</accession>
<keyword evidence="1" id="KW-0479">Metal-binding</keyword>
<dbReference type="EMBL" id="KZ155783">
    <property type="protein sequence ID" value="OUS46543.1"/>
    <property type="molecule type" value="Genomic_DNA"/>
</dbReference>
<evidence type="ECO:0000313" key="4">
    <source>
        <dbReference type="EMBL" id="OUS46543.1"/>
    </source>
</evidence>
<dbReference type="EMBL" id="CAID01000011">
    <property type="protein sequence ID" value="CAL55820.1"/>
    <property type="molecule type" value="Genomic_DNA"/>
</dbReference>
<accession>Q00YT9</accession>
<keyword evidence="5" id="KW-1185">Reference proteome</keyword>
<dbReference type="KEGG" id="ota:OT_ostta11g01970"/>
<sequence length="176" mass="18801">MAHATLDVELSDRAALALRQLVNVHGFDVQSALTAVSTLETSGETSESSLEVDVKRCVDYMFDVLGVVDAGGSALGMTSTCAHAVGVRSGECEHSRACETCGTTSELWACGACGKSFCGRYQNACAKKHASESAHDVCVSWDDMSCWCYACETYVDPSSFENVAERVESMLRARAC</sequence>
<dbReference type="InterPro" id="IPR001607">
    <property type="entry name" value="Znf_UBP"/>
</dbReference>
<reference evidence="4" key="3">
    <citation type="submission" date="2017-04" db="EMBL/GenBank/DDBJ databases">
        <title>Population genomics of picophytoplankton unveils novel chromosome hypervariability.</title>
        <authorList>
            <consortium name="DOE Joint Genome Institute"/>
            <person name="Blanc-Mathieu R."/>
            <person name="Krasovec M."/>
            <person name="Hebrard M."/>
            <person name="Yau S."/>
            <person name="Desgranges E."/>
            <person name="Martin J."/>
            <person name="Schackwitz W."/>
            <person name="Kuo A."/>
            <person name="Salin G."/>
            <person name="Donnadieu C."/>
            <person name="Desdevises Y."/>
            <person name="Sanchez-Ferandin S."/>
            <person name="Moreau H."/>
            <person name="Rivals E."/>
            <person name="Grigoriev I.V."/>
            <person name="Grimsley N."/>
            <person name="Eyre-Walker A."/>
            <person name="Piganeau G."/>
        </authorList>
    </citation>
    <scope>NUCLEOTIDE SEQUENCE [LARGE SCALE GENOMIC DNA]</scope>
    <source>
        <strain evidence="4">RCC 1115</strain>
    </source>
</reference>
<dbReference type="Proteomes" id="UP000195557">
    <property type="component" value="Unassembled WGS sequence"/>
</dbReference>
<dbReference type="InParanoid" id="Q00YT9"/>